<sequence>MEALNSKSPVKLTVNVESLSIVQSNQTNFPLFRLPAELRNLIYTFTLDLDIGVHHNASYKERDPLDFARTSHQIYVETAQTYFDTKILPFLRHDSITLPDDDIETMNGILAKLTPLQKTMTTHVHFGSCDLFNDLSNIELVCPLLELPNLREITYCKPKIKWNALYHINTAFHRRWRHWMRNEGLRMDICELERPSLELV</sequence>
<keyword evidence="2" id="KW-1185">Reference proteome</keyword>
<dbReference type="PANTHER" id="PTHR42085:SF1">
    <property type="entry name" value="F-BOX DOMAIN-CONTAINING PROTEIN"/>
    <property type="match status" value="1"/>
</dbReference>
<gene>
    <name evidence="1" type="ORF">JI435_044340</name>
</gene>
<dbReference type="Proteomes" id="UP000663193">
    <property type="component" value="Chromosome 8"/>
</dbReference>
<evidence type="ECO:0000313" key="2">
    <source>
        <dbReference type="Proteomes" id="UP000663193"/>
    </source>
</evidence>
<dbReference type="AlphaFoldDB" id="A0A7U2I1G5"/>
<accession>A0A7U2I1G5</accession>
<dbReference type="PANTHER" id="PTHR42085">
    <property type="entry name" value="F-BOX DOMAIN-CONTAINING PROTEIN"/>
    <property type="match status" value="1"/>
</dbReference>
<dbReference type="InterPro" id="IPR038883">
    <property type="entry name" value="AN11006-like"/>
</dbReference>
<name>A0A7U2I1G5_PHANO</name>
<dbReference type="RefSeq" id="XP_001794853.1">
    <property type="nucleotide sequence ID" value="XM_001794801.1"/>
</dbReference>
<dbReference type="KEGG" id="pno:SNOG_04434"/>
<dbReference type="EMBL" id="CP069030">
    <property type="protein sequence ID" value="QRC98368.1"/>
    <property type="molecule type" value="Genomic_DNA"/>
</dbReference>
<dbReference type="OrthoDB" id="3795724at2759"/>
<protein>
    <recommendedName>
        <fullName evidence="3">F-box domain-containing protein</fullName>
    </recommendedName>
</protein>
<evidence type="ECO:0000313" key="1">
    <source>
        <dbReference type="EMBL" id="QRC98368.1"/>
    </source>
</evidence>
<evidence type="ECO:0008006" key="3">
    <source>
        <dbReference type="Google" id="ProtNLM"/>
    </source>
</evidence>
<proteinExistence type="predicted"/>
<dbReference type="VEuPathDB" id="FungiDB:JI435_044340"/>
<organism evidence="1 2">
    <name type="scientific">Phaeosphaeria nodorum (strain SN15 / ATCC MYA-4574 / FGSC 10173)</name>
    <name type="common">Glume blotch fungus</name>
    <name type="synonym">Parastagonospora nodorum</name>
    <dbReference type="NCBI Taxonomy" id="321614"/>
    <lineage>
        <taxon>Eukaryota</taxon>
        <taxon>Fungi</taxon>
        <taxon>Dikarya</taxon>
        <taxon>Ascomycota</taxon>
        <taxon>Pezizomycotina</taxon>
        <taxon>Dothideomycetes</taxon>
        <taxon>Pleosporomycetidae</taxon>
        <taxon>Pleosporales</taxon>
        <taxon>Pleosporineae</taxon>
        <taxon>Phaeosphaeriaceae</taxon>
        <taxon>Parastagonospora</taxon>
    </lineage>
</organism>
<reference evidence="2" key="1">
    <citation type="journal article" date="2021" name="BMC Genomics">
        <title>Chromosome-level genome assembly and manually-curated proteome of model necrotroph Parastagonospora nodorum Sn15 reveals a genome-wide trove of candidate effector homologs, and redundancy of virulence-related functions within an accessory chromosome.</title>
        <authorList>
            <person name="Bertazzoni S."/>
            <person name="Jones D.A.B."/>
            <person name="Phan H.T."/>
            <person name="Tan K.-C."/>
            <person name="Hane J.K."/>
        </authorList>
    </citation>
    <scope>NUCLEOTIDE SEQUENCE [LARGE SCALE GENOMIC DNA]</scope>
    <source>
        <strain evidence="2">SN15 / ATCC MYA-4574 / FGSC 10173)</strain>
    </source>
</reference>